<comment type="similarity">
    <text evidence="2">Belongs to the cyclin family. Cyclin C subfamily.</text>
</comment>
<sequence length="583" mass="66446">LRIYFSTNFPKTMANQTDRWYFTKEDLRNTPSVRDGIEFAKELGYRQQCANLVQDIGQRLQVNQLVINTAIVYMHRFYMFHSFQSMHRNAMAPCFVFLAAKVEDQPRKLEHVLKVSHMCLHKDKLPLDTKSDDYMQLSAELVNNESILLQTLGFEVSIDHPNTYVVKCAQLVKATKDLAQTAYFLATNSLHLTTFCIQYKPTVVACVCIYVSCLWASYVIPETEGKNWFEFIENTTTKKQLEDLSSYFIKILDSSPTRLKKRLTSGGAVVYKDGKVMPKKLEETDSTVAKATVNNSKSDTNKHGLNSGLFPKSNLTSHLKPHSHEATPPPNRTLSLHQSSKLLKANPKSEAEDKVQNLLHAQNGSKSIVEKGTQINFELLKQKMTPEQWEDYKKKMTPEQIESYKKWKIRERQLYLKRKASGASIARDANINSHNKLDIKPGLVRKHSIPNEIRESPVKKQKLSSDHNQVLLNNHEIQKVPVKLNSEQTKKYEVTKHFSNNQQTLHVNTNHNRLNSKPDNLSDKSPPPPPPPPISSTVIPTPVTTMLSTPTKSNQHKNRVIGDNRLQHLSPPPPPPVLKFSTQ</sequence>
<dbReference type="SMART" id="SM00385">
    <property type="entry name" value="CYCLIN"/>
    <property type="match status" value="2"/>
</dbReference>
<dbReference type="Pfam" id="PF21797">
    <property type="entry name" value="CycT2-like_C"/>
    <property type="match status" value="1"/>
</dbReference>
<dbReference type="EMBL" id="HAAD01005642">
    <property type="protein sequence ID" value="CDG71874.1"/>
    <property type="molecule type" value="mRNA"/>
</dbReference>
<keyword evidence="3" id="KW-0597">Phosphoprotein</keyword>
<feature type="compositionally biased region" description="Pro residues" evidence="9">
    <location>
        <begin position="525"/>
        <end position="534"/>
    </location>
</feature>
<feature type="domain" description="Cyclin-like" evidence="10">
    <location>
        <begin position="51"/>
        <end position="150"/>
    </location>
</feature>
<dbReference type="SUPFAM" id="SSF47954">
    <property type="entry name" value="Cyclin-like"/>
    <property type="match status" value="2"/>
</dbReference>
<feature type="non-terminal residue" evidence="11">
    <location>
        <position position="1"/>
    </location>
</feature>
<dbReference type="FunFam" id="1.10.472.10:FF:000004">
    <property type="entry name" value="Cyclin T2"/>
    <property type="match status" value="1"/>
</dbReference>
<accession>T2MID5</accession>
<evidence type="ECO:0000256" key="2">
    <source>
        <dbReference type="ARBA" id="ARBA00008638"/>
    </source>
</evidence>
<evidence type="ECO:0000256" key="9">
    <source>
        <dbReference type="SAM" id="MobiDB-lite"/>
    </source>
</evidence>
<evidence type="ECO:0000313" key="11">
    <source>
        <dbReference type="EMBL" id="CDG71874.1"/>
    </source>
</evidence>
<dbReference type="GO" id="GO:0006357">
    <property type="term" value="P:regulation of transcription by RNA polymerase II"/>
    <property type="evidence" value="ECO:0007669"/>
    <property type="project" value="InterPro"/>
</dbReference>
<organism evidence="11">
    <name type="scientific">Hydra vulgaris</name>
    <name type="common">Hydra</name>
    <name type="synonym">Hydra attenuata</name>
    <dbReference type="NCBI Taxonomy" id="6087"/>
    <lineage>
        <taxon>Eukaryota</taxon>
        <taxon>Metazoa</taxon>
        <taxon>Cnidaria</taxon>
        <taxon>Hydrozoa</taxon>
        <taxon>Hydroidolina</taxon>
        <taxon>Anthoathecata</taxon>
        <taxon>Aplanulata</taxon>
        <taxon>Hydridae</taxon>
        <taxon>Hydra</taxon>
    </lineage>
</organism>
<gene>
    <name evidence="11" type="primary">CCNT2</name>
</gene>
<name>T2MID5_HYDVU</name>
<dbReference type="InterPro" id="IPR043198">
    <property type="entry name" value="Cyclin/Ssn8"/>
</dbReference>
<evidence type="ECO:0000256" key="7">
    <source>
        <dbReference type="ARBA" id="ARBA00023242"/>
    </source>
</evidence>
<evidence type="ECO:0000256" key="6">
    <source>
        <dbReference type="ARBA" id="ARBA00023163"/>
    </source>
</evidence>
<evidence type="ECO:0000256" key="4">
    <source>
        <dbReference type="ARBA" id="ARBA00023015"/>
    </source>
</evidence>
<evidence type="ECO:0000256" key="1">
    <source>
        <dbReference type="ARBA" id="ARBA00004123"/>
    </source>
</evidence>
<evidence type="ECO:0000256" key="3">
    <source>
        <dbReference type="ARBA" id="ARBA00022553"/>
    </source>
</evidence>
<dbReference type="InterPro" id="IPR036915">
    <property type="entry name" value="Cyclin-like_sf"/>
</dbReference>
<keyword evidence="4" id="KW-0805">Transcription regulation</keyword>
<proteinExistence type="evidence at transcript level"/>
<dbReference type="GO" id="GO:0005634">
    <property type="term" value="C:nucleus"/>
    <property type="evidence" value="ECO:0007669"/>
    <property type="project" value="UniProtKB-SubCell"/>
</dbReference>
<protein>
    <submittedName>
        <fullName evidence="11">Cyclin-T2</fullName>
    </submittedName>
</protein>
<feature type="domain" description="Cyclin-like" evidence="10">
    <location>
        <begin position="163"/>
        <end position="253"/>
    </location>
</feature>
<evidence type="ECO:0000259" key="10">
    <source>
        <dbReference type="SMART" id="SM00385"/>
    </source>
</evidence>
<dbReference type="Gene3D" id="1.10.472.10">
    <property type="entry name" value="Cyclin-like"/>
    <property type="match status" value="2"/>
</dbReference>
<feature type="compositionally biased region" description="Polar residues" evidence="9">
    <location>
        <begin position="498"/>
        <end position="519"/>
    </location>
</feature>
<feature type="region of interest" description="Disordered" evidence="9">
    <location>
        <begin position="498"/>
        <end position="583"/>
    </location>
</feature>
<dbReference type="OrthoDB" id="25002at2759"/>
<dbReference type="AlphaFoldDB" id="T2MID5"/>
<keyword evidence="5 8" id="KW-0195">Cyclin</keyword>
<reference evidence="11" key="1">
    <citation type="journal article" date="2013" name="Genome Biol. Evol.">
        <title>Punctuated emergences of genetic and phenotypic innovations in eumetazoan, bilaterian, euteleostome, and hominidae ancestors.</title>
        <authorList>
            <person name="Wenger Y."/>
            <person name="Galliot B."/>
        </authorList>
    </citation>
    <scope>NUCLEOTIDE SEQUENCE</scope>
    <source>
        <tissue evidence="11">Whole animals</tissue>
    </source>
</reference>
<dbReference type="CDD" id="cd20538">
    <property type="entry name" value="CYCLIN_CCNT_rpt1"/>
    <property type="match status" value="1"/>
</dbReference>
<dbReference type="Pfam" id="PF00134">
    <property type="entry name" value="Cyclin_N"/>
    <property type="match status" value="1"/>
</dbReference>
<comment type="subcellular location">
    <subcellularLocation>
        <location evidence="1">Nucleus</location>
    </subcellularLocation>
</comment>
<feature type="compositionally biased region" description="Low complexity" evidence="9">
    <location>
        <begin position="535"/>
        <end position="545"/>
    </location>
</feature>
<dbReference type="GO" id="GO:0016538">
    <property type="term" value="F:cyclin-dependent protein serine/threonine kinase regulator activity"/>
    <property type="evidence" value="ECO:0007669"/>
    <property type="project" value="InterPro"/>
</dbReference>
<feature type="region of interest" description="Disordered" evidence="9">
    <location>
        <begin position="292"/>
        <end position="333"/>
    </location>
</feature>
<keyword evidence="7" id="KW-0539">Nucleus</keyword>
<keyword evidence="6" id="KW-0804">Transcription</keyword>
<evidence type="ECO:0000256" key="8">
    <source>
        <dbReference type="RuleBase" id="RU000383"/>
    </source>
</evidence>
<dbReference type="PANTHER" id="PTHR10026">
    <property type="entry name" value="CYCLIN"/>
    <property type="match status" value="1"/>
</dbReference>
<evidence type="ECO:0000256" key="5">
    <source>
        <dbReference type="ARBA" id="ARBA00023127"/>
    </source>
</evidence>
<dbReference type="InterPro" id="IPR006671">
    <property type="entry name" value="Cyclin_N"/>
</dbReference>
<dbReference type="InterPro" id="IPR013763">
    <property type="entry name" value="Cyclin-like_dom"/>
</dbReference>